<dbReference type="EMBL" id="JARRAG010000002">
    <property type="protein sequence ID" value="MDG3004016.1"/>
    <property type="molecule type" value="Genomic_DNA"/>
</dbReference>
<sequence>MTSRPSPVPGTSRRPAFTLIELLVVIAIIAVLVALLLPAVQSAREAARRVTCVNNLMQVGLALHNYEGAFEVLPPGVVDEGKGPVLDQAKGYGFGWVARLTPYMELKNVYNHFNFNASLYDQANLTTRGNLVHSFLCPSADAGKSRNAQGIPLTSYAGVHHDVEAPIAADNRGVLFLNSVIRYEEIPDGTSQTLFVGEKLNDGLDLGWASGTRASLRNMGTMPNANSTQLVWTEAGPVDPATLLAPGGPPDQALKYVGGFASRHPGGVNFVFGDGSVRFIKSSVQAEIYRRLGSRADGEMIDSSSY</sequence>
<keyword evidence="4" id="KW-1185">Reference proteome</keyword>
<dbReference type="InterPro" id="IPR012902">
    <property type="entry name" value="N_methyl_site"/>
</dbReference>
<dbReference type="Gene3D" id="3.30.700.10">
    <property type="entry name" value="Glycoprotein, Type 4 Pilin"/>
    <property type="match status" value="1"/>
</dbReference>
<dbReference type="RefSeq" id="WP_277860378.1">
    <property type="nucleotide sequence ID" value="NZ_JARRAG010000002.1"/>
</dbReference>
<evidence type="ECO:0000259" key="2">
    <source>
        <dbReference type="Pfam" id="PF07596"/>
    </source>
</evidence>
<reference evidence="3 4" key="1">
    <citation type="submission" date="2023-03" db="EMBL/GenBank/DDBJ databases">
        <title>Paludisphaera mucosa sp. nov. a novel planctomycete from northern fen.</title>
        <authorList>
            <person name="Ivanova A."/>
        </authorList>
    </citation>
    <scope>NUCLEOTIDE SEQUENCE [LARGE SCALE GENOMIC DNA]</scope>
    <source>
        <strain evidence="3 4">Pla2</strain>
    </source>
</reference>
<evidence type="ECO:0000313" key="4">
    <source>
        <dbReference type="Proteomes" id="UP001216907"/>
    </source>
</evidence>
<dbReference type="Proteomes" id="UP001216907">
    <property type="component" value="Unassembled WGS sequence"/>
</dbReference>
<proteinExistence type="predicted"/>
<feature type="domain" description="DUF1559" evidence="2">
    <location>
        <begin position="41"/>
        <end position="286"/>
    </location>
</feature>
<comment type="caution">
    <text evidence="3">The sequence shown here is derived from an EMBL/GenBank/DDBJ whole genome shotgun (WGS) entry which is preliminary data.</text>
</comment>
<dbReference type="InterPro" id="IPR011453">
    <property type="entry name" value="DUF1559"/>
</dbReference>
<keyword evidence="1" id="KW-0812">Transmembrane</keyword>
<dbReference type="PANTHER" id="PTHR30093">
    <property type="entry name" value="GENERAL SECRETION PATHWAY PROTEIN G"/>
    <property type="match status" value="1"/>
</dbReference>
<dbReference type="Pfam" id="PF07596">
    <property type="entry name" value="SBP_bac_10"/>
    <property type="match status" value="1"/>
</dbReference>
<dbReference type="SUPFAM" id="SSF54523">
    <property type="entry name" value="Pili subunits"/>
    <property type="match status" value="1"/>
</dbReference>
<dbReference type="NCBIfam" id="TIGR02532">
    <property type="entry name" value="IV_pilin_GFxxxE"/>
    <property type="match status" value="1"/>
</dbReference>
<dbReference type="InterPro" id="IPR045584">
    <property type="entry name" value="Pilin-like"/>
</dbReference>
<dbReference type="NCBIfam" id="TIGR04294">
    <property type="entry name" value="pre_pil_HX9DG"/>
    <property type="match status" value="1"/>
</dbReference>
<feature type="transmembrane region" description="Helical" evidence="1">
    <location>
        <begin position="20"/>
        <end position="40"/>
    </location>
</feature>
<accession>A0ABT6F953</accession>
<evidence type="ECO:0000256" key="1">
    <source>
        <dbReference type="SAM" id="Phobius"/>
    </source>
</evidence>
<gene>
    <name evidence="3" type="ORF">PZE19_09550</name>
</gene>
<keyword evidence="1" id="KW-0472">Membrane</keyword>
<name>A0ABT6F953_9BACT</name>
<dbReference type="InterPro" id="IPR027558">
    <property type="entry name" value="Pre_pil_HX9DG_C"/>
</dbReference>
<dbReference type="Pfam" id="PF07963">
    <property type="entry name" value="N_methyl"/>
    <property type="match status" value="1"/>
</dbReference>
<organism evidence="3 4">
    <name type="scientific">Paludisphaera mucosa</name>
    <dbReference type="NCBI Taxonomy" id="3030827"/>
    <lineage>
        <taxon>Bacteria</taxon>
        <taxon>Pseudomonadati</taxon>
        <taxon>Planctomycetota</taxon>
        <taxon>Planctomycetia</taxon>
        <taxon>Isosphaerales</taxon>
        <taxon>Isosphaeraceae</taxon>
        <taxon>Paludisphaera</taxon>
    </lineage>
</organism>
<evidence type="ECO:0000313" key="3">
    <source>
        <dbReference type="EMBL" id="MDG3004016.1"/>
    </source>
</evidence>
<protein>
    <submittedName>
        <fullName evidence="3">DUF1559 domain-containing protein</fullName>
    </submittedName>
</protein>
<dbReference type="PANTHER" id="PTHR30093:SF2">
    <property type="entry name" value="TYPE II SECRETION SYSTEM PROTEIN H"/>
    <property type="match status" value="1"/>
</dbReference>
<keyword evidence="1" id="KW-1133">Transmembrane helix</keyword>